<reference evidence="1" key="4">
    <citation type="submission" date="2025-09" db="UniProtKB">
        <authorList>
            <consortium name="Ensembl"/>
        </authorList>
    </citation>
    <scope>IDENTIFICATION</scope>
</reference>
<dbReference type="EMBL" id="EAAA01002886">
    <property type="status" value="NOT_ANNOTATED_CDS"/>
    <property type="molecule type" value="Genomic_DNA"/>
</dbReference>
<accession>H2XRY3</accession>
<name>H2XRY3_CIOIN</name>
<dbReference type="Proteomes" id="UP000008144">
    <property type="component" value="Chromosome 9"/>
</dbReference>
<protein>
    <submittedName>
        <fullName evidence="1">Uncharacterized protein</fullName>
    </submittedName>
</protein>
<reference evidence="1" key="2">
    <citation type="journal article" date="2008" name="Genome Biol.">
        <title>Improved genome assembly and evidence-based global gene model set for the chordate Ciona intestinalis: new insight into intron and operon populations.</title>
        <authorList>
            <person name="Satou Y."/>
            <person name="Mineta K."/>
            <person name="Ogasawara M."/>
            <person name="Sasakura Y."/>
            <person name="Shoguchi E."/>
            <person name="Ueno K."/>
            <person name="Yamada L."/>
            <person name="Matsumoto J."/>
            <person name="Wasserscheid J."/>
            <person name="Dewar K."/>
            <person name="Wiley G.B."/>
            <person name="Macmil S.L."/>
            <person name="Roe B.A."/>
            <person name="Zeller R.W."/>
            <person name="Hastings K.E."/>
            <person name="Lemaire P."/>
            <person name="Lindquist E."/>
            <person name="Endo T."/>
            <person name="Hotta K."/>
            <person name="Inaba K."/>
        </authorList>
    </citation>
    <scope>NUCLEOTIDE SEQUENCE [LARGE SCALE GENOMIC DNA]</scope>
    <source>
        <strain evidence="1">wild type</strain>
    </source>
</reference>
<dbReference type="PANTHER" id="PTHR13524">
    <property type="entry name" value="MYOTUBULARIN-RELATED"/>
    <property type="match status" value="1"/>
</dbReference>
<reference evidence="1" key="3">
    <citation type="submission" date="2025-08" db="UniProtKB">
        <authorList>
            <consortium name="Ensembl"/>
        </authorList>
    </citation>
    <scope>IDENTIFICATION</scope>
</reference>
<dbReference type="PANTHER" id="PTHR13524:SF2">
    <property type="entry name" value="MYOTUBULARIN-RELATED PROTEIN 14"/>
    <property type="match status" value="1"/>
</dbReference>
<reference evidence="2" key="1">
    <citation type="journal article" date="2002" name="Science">
        <title>The draft genome of Ciona intestinalis: insights into chordate and vertebrate origins.</title>
        <authorList>
            <person name="Dehal P."/>
            <person name="Satou Y."/>
            <person name="Campbell R.K."/>
            <person name="Chapman J."/>
            <person name="Degnan B."/>
            <person name="De Tomaso A."/>
            <person name="Davidson B."/>
            <person name="Di Gregorio A."/>
            <person name="Gelpke M."/>
            <person name="Goodstein D.M."/>
            <person name="Harafuji N."/>
            <person name="Hastings K.E."/>
            <person name="Ho I."/>
            <person name="Hotta K."/>
            <person name="Huang W."/>
            <person name="Kawashima T."/>
            <person name="Lemaire P."/>
            <person name="Martinez D."/>
            <person name="Meinertzhagen I.A."/>
            <person name="Necula S."/>
            <person name="Nonaka M."/>
            <person name="Putnam N."/>
            <person name="Rash S."/>
            <person name="Saiga H."/>
            <person name="Satake M."/>
            <person name="Terry A."/>
            <person name="Yamada L."/>
            <person name="Wang H.G."/>
            <person name="Awazu S."/>
            <person name="Azumi K."/>
            <person name="Boore J."/>
            <person name="Branno M."/>
            <person name="Chin-Bow S."/>
            <person name="DeSantis R."/>
            <person name="Doyle S."/>
            <person name="Francino P."/>
            <person name="Keys D.N."/>
            <person name="Haga S."/>
            <person name="Hayashi H."/>
            <person name="Hino K."/>
            <person name="Imai K.S."/>
            <person name="Inaba K."/>
            <person name="Kano S."/>
            <person name="Kobayashi K."/>
            <person name="Kobayashi M."/>
            <person name="Lee B.I."/>
            <person name="Makabe K.W."/>
            <person name="Manohar C."/>
            <person name="Matassi G."/>
            <person name="Medina M."/>
            <person name="Mochizuki Y."/>
            <person name="Mount S."/>
            <person name="Morishita T."/>
            <person name="Miura S."/>
            <person name="Nakayama A."/>
            <person name="Nishizaka S."/>
            <person name="Nomoto H."/>
            <person name="Ohta F."/>
            <person name="Oishi K."/>
            <person name="Rigoutsos I."/>
            <person name="Sano M."/>
            <person name="Sasaki A."/>
            <person name="Sasakura Y."/>
            <person name="Shoguchi E."/>
            <person name="Shin-i T."/>
            <person name="Spagnuolo A."/>
            <person name="Stainier D."/>
            <person name="Suzuki M.M."/>
            <person name="Tassy O."/>
            <person name="Takatori N."/>
            <person name="Tokuoka M."/>
            <person name="Yagi K."/>
            <person name="Yoshizaki F."/>
            <person name="Wada S."/>
            <person name="Zhang C."/>
            <person name="Hyatt P.D."/>
            <person name="Larimer F."/>
            <person name="Detter C."/>
            <person name="Doggett N."/>
            <person name="Glavina T."/>
            <person name="Hawkins T."/>
            <person name="Richardson P."/>
            <person name="Lucas S."/>
            <person name="Kohara Y."/>
            <person name="Levine M."/>
            <person name="Satoh N."/>
            <person name="Rokhsar D.S."/>
        </authorList>
    </citation>
    <scope>NUCLEOTIDE SEQUENCE [LARGE SCALE GENOMIC DNA]</scope>
</reference>
<keyword evidence="2" id="KW-1185">Reference proteome</keyword>
<evidence type="ECO:0000313" key="1">
    <source>
        <dbReference type="Ensembl" id="ENSCINP00000032417.1"/>
    </source>
</evidence>
<sequence length="183" mass="20362">MAGEDSKIFKLLKFALTDSSVFLPGGKYSSELAENCHELFQRDYVCTSMDNSRGQLCSTYPVQVIVPVKEKIHGLKEYCPNNQNDFDNSELVDLIQKGRFARTRGRFPAPVLFVCGKFICRSSTLARSPEIYGRTGFSGFQYFLHGEAVPPTDMVDNGIQNGNHVQNGLQDSVADYTSNASQN</sequence>
<dbReference type="HOGENOM" id="CLU_1478258_0_0_1"/>
<dbReference type="GO" id="GO:0004438">
    <property type="term" value="F:phosphatidylinositol-3-phosphate phosphatase activity"/>
    <property type="evidence" value="ECO:0007669"/>
    <property type="project" value="InterPro"/>
</dbReference>
<dbReference type="GeneTree" id="ENSGT00390000018852"/>
<dbReference type="InterPro" id="IPR039802">
    <property type="entry name" value="MTMR14"/>
</dbReference>
<organism evidence="1 2">
    <name type="scientific">Ciona intestinalis</name>
    <name type="common">Transparent sea squirt</name>
    <name type="synonym">Ascidia intestinalis</name>
    <dbReference type="NCBI Taxonomy" id="7719"/>
    <lineage>
        <taxon>Eukaryota</taxon>
        <taxon>Metazoa</taxon>
        <taxon>Chordata</taxon>
        <taxon>Tunicata</taxon>
        <taxon>Ascidiacea</taxon>
        <taxon>Phlebobranchia</taxon>
        <taxon>Cionidae</taxon>
        <taxon>Ciona</taxon>
    </lineage>
</organism>
<dbReference type="InParanoid" id="H2XRY3"/>
<dbReference type="Ensembl" id="ENSCINT00000035068.1">
    <property type="protein sequence ID" value="ENSCINP00000032417.1"/>
    <property type="gene ID" value="ENSCING00000022463.1"/>
</dbReference>
<dbReference type="AlphaFoldDB" id="H2XRY3"/>
<dbReference type="OMA" id="ENCHELF"/>
<proteinExistence type="predicted"/>
<dbReference type="STRING" id="7719.ENSCINP00000032417"/>
<evidence type="ECO:0000313" key="2">
    <source>
        <dbReference type="Proteomes" id="UP000008144"/>
    </source>
</evidence>